<proteinExistence type="predicted"/>
<evidence type="ECO:0000256" key="1">
    <source>
        <dbReference type="SAM" id="Coils"/>
    </source>
</evidence>
<evidence type="ECO:0000313" key="4">
    <source>
        <dbReference type="Proteomes" id="UP001457282"/>
    </source>
</evidence>
<feature type="compositionally biased region" description="Basic and acidic residues" evidence="2">
    <location>
        <begin position="605"/>
        <end position="628"/>
    </location>
</feature>
<organism evidence="3 4">
    <name type="scientific">Rubus argutus</name>
    <name type="common">Southern blackberry</name>
    <dbReference type="NCBI Taxonomy" id="59490"/>
    <lineage>
        <taxon>Eukaryota</taxon>
        <taxon>Viridiplantae</taxon>
        <taxon>Streptophyta</taxon>
        <taxon>Embryophyta</taxon>
        <taxon>Tracheophyta</taxon>
        <taxon>Spermatophyta</taxon>
        <taxon>Magnoliopsida</taxon>
        <taxon>eudicotyledons</taxon>
        <taxon>Gunneridae</taxon>
        <taxon>Pentapetalae</taxon>
        <taxon>rosids</taxon>
        <taxon>fabids</taxon>
        <taxon>Rosales</taxon>
        <taxon>Rosaceae</taxon>
        <taxon>Rosoideae</taxon>
        <taxon>Rosoideae incertae sedis</taxon>
        <taxon>Rubus</taxon>
    </lineage>
</organism>
<evidence type="ECO:0000313" key="3">
    <source>
        <dbReference type="EMBL" id="KAK9913372.1"/>
    </source>
</evidence>
<keyword evidence="1" id="KW-0175">Coiled coil</keyword>
<dbReference type="EMBL" id="JBEDUW010000007">
    <property type="protein sequence ID" value="KAK9913372.1"/>
    <property type="molecule type" value="Genomic_DNA"/>
</dbReference>
<feature type="compositionally biased region" description="Basic and acidic residues" evidence="2">
    <location>
        <begin position="257"/>
        <end position="267"/>
    </location>
</feature>
<feature type="region of interest" description="Disordered" evidence="2">
    <location>
        <begin position="239"/>
        <end position="267"/>
    </location>
</feature>
<name>A0AAW1W2Q8_RUBAR</name>
<protein>
    <submittedName>
        <fullName evidence="3">Uncharacterized protein</fullName>
    </submittedName>
</protein>
<keyword evidence="4" id="KW-1185">Reference proteome</keyword>
<reference evidence="3 4" key="1">
    <citation type="journal article" date="2023" name="G3 (Bethesda)">
        <title>A chromosome-length genome assembly and annotation of blackberry (Rubus argutus, cv. 'Hillquist').</title>
        <authorList>
            <person name="Bruna T."/>
            <person name="Aryal R."/>
            <person name="Dudchenko O."/>
            <person name="Sargent D.J."/>
            <person name="Mead D."/>
            <person name="Buti M."/>
            <person name="Cavallini A."/>
            <person name="Hytonen T."/>
            <person name="Andres J."/>
            <person name="Pham M."/>
            <person name="Weisz D."/>
            <person name="Mascagni F."/>
            <person name="Usai G."/>
            <person name="Natali L."/>
            <person name="Bassil N."/>
            <person name="Fernandez G.E."/>
            <person name="Lomsadze A."/>
            <person name="Armour M."/>
            <person name="Olukolu B."/>
            <person name="Poorten T."/>
            <person name="Britton C."/>
            <person name="Davik J."/>
            <person name="Ashrafi H."/>
            <person name="Aiden E.L."/>
            <person name="Borodovsky M."/>
            <person name="Worthington M."/>
        </authorList>
    </citation>
    <scope>NUCLEOTIDE SEQUENCE [LARGE SCALE GENOMIC DNA]</scope>
    <source>
        <strain evidence="3">PI 553951</strain>
    </source>
</reference>
<accession>A0AAW1W2Q8</accession>
<dbReference type="AlphaFoldDB" id="A0AAW1W2Q8"/>
<dbReference type="Proteomes" id="UP001457282">
    <property type="component" value="Unassembled WGS sequence"/>
</dbReference>
<feature type="coiled-coil region" evidence="1">
    <location>
        <begin position="349"/>
        <end position="404"/>
    </location>
</feature>
<sequence length="708" mass="79334">MSWLRSAVNKAVEAGNKNNLTRTVRNYADSVVQHAGHAVAEGAKRFQDRLGSRSFRSVKKSIQRLEEAAVSCRGAERGEILRRWVILLKEVERLKLSQLEDKESTPEQNSGASDDVNDIRKKLSTVLYYDSDVGGEPMNFRDVFLQSQALEGITLSMILEAPNDEEVSLLSEMFRLCLTGGKEVHNAIVSSIQDLAKAFSSYTDEVLVKREELLQFAQGAITGLKINADLGRIDEEASSLKKKLDGRTPPPKSPSTEGHDKASEETKLETVEALKEALAQIRACSRLEGLLLKKKLLNNGDSLEIHAQKVDKLKVLSESLASSSAKAENRISDNRLQKEEALKVRVSKASEVGEREKEIEAEVSELEKQRDDLEAQLKKVNISLAAANARLRNTREERDQFGEANTKIVAHLETKEDELSKSIASCKVEADVLHTWINFLEDTWVLRCSYAEIKEKQVNDELEKHEDYFVNFAIDLLSAYKKELGPSISRLGKFVENLKNLSKKLGMTSGAENVDSKVLNPLRSLEEEYLDHETKIITTFSVVDNMKEQFYSERAKLSGMNAWWKDDSRVKELFDDIEKLRAQFEAVERPILQIETPIPQAETPSDDKLQSASSDDKLQQRASSDDRLQSAPSHLSAEGAVAQKAETVQHPESGAVKVEKVLNPEDELAKLESEFGKVGHDYSTDEVGEWEFDELERELRSGDSSTAK</sequence>
<feature type="region of interest" description="Disordered" evidence="2">
    <location>
        <begin position="593"/>
        <end position="662"/>
    </location>
</feature>
<gene>
    <name evidence="3" type="ORF">M0R45_037190</name>
</gene>
<dbReference type="PANTHER" id="PTHR34121">
    <property type="entry name" value="MYOSIN-11"/>
    <property type="match status" value="1"/>
</dbReference>
<comment type="caution">
    <text evidence="3">The sequence shown here is derived from an EMBL/GenBank/DDBJ whole genome shotgun (WGS) entry which is preliminary data.</text>
</comment>
<dbReference type="PANTHER" id="PTHR34121:SF1">
    <property type="entry name" value="FILAMIN-A-INTERACTING PROTEIN 1"/>
    <property type="match status" value="1"/>
</dbReference>
<evidence type="ECO:0000256" key="2">
    <source>
        <dbReference type="SAM" id="MobiDB-lite"/>
    </source>
</evidence>